<accession>A0A7M1RYH7</accession>
<proteinExistence type="predicted"/>
<protein>
    <submittedName>
        <fullName evidence="1">Putative RNA polymerase</fullName>
    </submittedName>
</protein>
<dbReference type="EMBL" id="MT774388">
    <property type="protein sequence ID" value="QOR59224.1"/>
    <property type="molecule type" value="Genomic_DNA"/>
</dbReference>
<dbReference type="KEGG" id="vg:65129770"/>
<evidence type="ECO:0000313" key="1">
    <source>
        <dbReference type="EMBL" id="QOR59224.1"/>
    </source>
</evidence>
<keyword evidence="2" id="KW-1185">Reference proteome</keyword>
<reference evidence="1 2" key="1">
    <citation type="submission" date="2020-07" db="EMBL/GenBank/DDBJ databases">
        <title>Taxonomic proposal: Crassvirales, a new order of highly abundant and diverse bacterial viruses.</title>
        <authorList>
            <person name="Shkoporov A.N."/>
            <person name="Stockdale S.R."/>
            <person name="Guerin E."/>
            <person name="Ross R.P."/>
            <person name="Hill C."/>
        </authorList>
    </citation>
    <scope>NUCLEOTIDE SEQUENCE [LARGE SCALE GENOMIC DNA]</scope>
</reference>
<sequence>MSKRCITTNSTIEELAAKLQGETIESVKGLVELWQDKNNKDWDTYPTASELNNFRAELRKNPLQPSVQSYSGDITPSKDVIFVFGSNPEGRHGAGAAKVAREKFGAIYGQGEGLQGSAYALPTKDLRVQENRGLRSISPSQITENIRKMYQVALNNPDKKFMVAYRNIGDKVSLNGYSGNEMIDMFLNAGEIPSNVYFSSEWVSTGKFNKGFNPIEMLDKALSSSFEAPRISSVEEQAKVDLDFDPRTRRDRVSLIARFFSNEIDTALQEHNDTLNKRIADAEKEGDVLAVNELKEELATLDRFKIIKLYTPAGLFSRVRDYFNNYILDSEENRIQSELNTINSMKGSERYSDEQKYEAAKKKALYKTNAYQKVVDNFKPLAEEASTILIATEGIRIDPNYIAPKDANLNNDTPEGDSAVDTQADDFVKDEAFKDGWMTNYREVSSHESLSQEVRKVIREIPQLDYRGKYDKDDLGNLRFLDADYVHATLIDKLRDMITSDDMLPLLETLGNTKPWTKQIVKKLQAEPKLFSQFYQDFRKDFMPYWIQKKKLQADGTFKMETIAINKPEGVYYLLDEWRDNYENGNLLDDDSIYDKNGDLNLENAENGLKWTEALNNRFTNLSTEQRLELLQDEKIWKTLNKLLNMIGINANQGVLLDALTNIKQYEGGTATDPIMLLLPQLNIIFSGVKKGEVKSETLEDGTEKRGDLINTFGSAYNSIAMMLAEVTEDAIESSVRENDKSYYSHVTPNYLGKLIKQLKNVMGNEARFKEFVENEFGQYEWFYKDGRWRNDWIEQLVNNPEMRRGLSHKVLLNSDKVAYQNWDDLDYTLVLLTEYFGDPDNSKSDIQWANYHVPILSDSPSAEFIRFRKYDNHSIIGEDGEYMKYDDIILDRFVDLVNQEVDRIALVNQRDEEYQKGNPNIAPIANYDIVRDKEGNIKSIGGAEFKFLTALNDVRYDNGETFLDRFQRIQNEGTGAELREFIRESVREALDNEFEQTYREWAKAGLLEELPNGKYKYLGVIGVNTGQSSYNRNTATSLNNAKKALEGMWTTEMDILLRDYNNNNPVDDRRATTLFESIKDLLREKMVRGEITAKEVDSINRNLVIRNNAKAKLREYFWNSKFATSQIIELTTTDLAFYKNIEDFQKRYKEVHAPALRLNTNSKYGRKEERTIYLKDDEIVSSALDDIATVLDERVKKGEMSKRDRDLILNKFREVNVADAQAYRSLSSYRAILDMSGQWTDDMQRAFDNFQSGKWDMADFNIIWQTKKPYVYTQVNNTSGVQGHTGIKTPVQHKNSEFLLMAMHHLVAGPLGKSGKLVAINEFMEENGIDVVQFESTTKVGKQGVINLNNVNTKEDVKAVLKNATTQDGVENPNVVHKVSYEDYGIQTATPEHAIDAIQLVGTQIRKLITADISPDTIIDVNGKKMTKQEWLDLYNAINTENIIQAFADVNEIFKDAKQVEKILLEELRGNQRYGIDMIRACTLNEKGQFNIPLFDPVQSQRVQTLLNSIIKSRITKQKIRGGALIQVSDYGLTDELKIVFEGEGENKRIKYLEVYMPAYSRKFYEPLMKAGTHELDVNKLPDSLRKLIGYRVPTEDKYSMAPLYIKGFLPQQNGSAIMLPAEITTLSGSDFDVDKLYIMLPEFKITPKYNRRQFVDDLVAQLTQGKAVSPEMLKEYRQSVNRAIDEGRKAPKGSQEYNLWKTYKANREKYRVASEDKIEKIEYDFSKSPQENSLEARNNLLIDMMWGVLTNADTASKILNPGGFDYQKKSARIINILQSSRESELRKELNIPENQSTLSRLSSMDLEELDKLAKKFKKKLDPLNPRTQVQLHQQNMTGAALIGIYANHNANHALMQHTELGLDTENGSFLLNGKRLTSLHGLMNDNKEYISRNNAGFLAASVDNVKDPVLASLNQNTFTADASMLLSRLGYNPIEIGLIMSQPIVMDITNTYFREIIEGKGKDTIIDEVIENYKKRAAMMEDVTYDNYKSNKFMADELADNIILQKEVEELGDRNQTSDYRKVEFYKKQVAAGYLFKRIMGTADALGQLVQATRADTQGGAAGPTIADTQIKIQKVDDFLTNVVLNENSPLTGADVIMPFSMKGMDIDQIRERLLSSPLPYLQAFFSLGIDQTQEMFSRYFPQFTSSFREVIDGKEGLRGLRQYTKTGKLNAKTLNNIYNDLLAYIMSKTSFFGQEANLRADDKVTTASDKRRDFINNFPDYFNRTLSEHPEIAELEFVKRLRVIRANQNNPVDTVVFKNVGQLSPTLRERYMRDWQSLLYMGPEAQALALNLFRYSYYRNGFAFGPSTFIHLAPTAIRQSIPEYIDTLRGLLESEDDYSQFIDQYIYNHLDNRQLVPEVPTEASTSFTNEQGDALDMVKITIDTESNSSDKKIIRKREGIGEETTYEFFNYIARRYKGGTIYYRLTQADNVQPNVAVYERIDPLGFKNSFIEYEYGKDVTEMKSVIDKNDRDYTPNVNQDITAFNEDSNIDYDNMPEYLDYDFSSMAQDIASEAFSQVYGAPLEVNEGKADDINSISPNTEYEDANNDKICGANTLYEL</sequence>
<evidence type="ECO:0000313" key="2">
    <source>
        <dbReference type="Proteomes" id="UP000593627"/>
    </source>
</evidence>
<name>A0A7M1RYH7_9CAUD</name>
<dbReference type="GeneID" id="65129770"/>
<dbReference type="RefSeq" id="YP_010111382.1">
    <property type="nucleotide sequence ID" value="NC_055881.1"/>
</dbReference>
<dbReference type="Proteomes" id="UP000593627">
    <property type="component" value="Segment"/>
</dbReference>
<organism evidence="1 2">
    <name type="scientific">uncultured phage cr112_1</name>
    <dbReference type="NCBI Taxonomy" id="2772072"/>
    <lineage>
        <taxon>Viruses</taxon>
        <taxon>Duplodnaviria</taxon>
        <taxon>Heunggongvirae</taxon>
        <taxon>Uroviricota</taxon>
        <taxon>Caudoviricetes</taxon>
        <taxon>Crassvirales</taxon>
        <taxon>Steigviridae</taxon>
        <taxon>Asinivirinae</taxon>
        <taxon>Kehishuvirus</taxon>
        <taxon>Kehishuvirus splanchnicus</taxon>
    </lineage>
</organism>